<sequence>MYKLTSNSQSMHEERLLKQSKHPPEDQELKQQCCPHSLSYPSFCLPCEGLLLESISWVLHIDYKNLWDVKKYMYHQNDDLY</sequence>
<name>A0AAV9BH42_ACOGR</name>
<evidence type="ECO:0000256" key="1">
    <source>
        <dbReference type="SAM" id="MobiDB-lite"/>
    </source>
</evidence>
<evidence type="ECO:0000313" key="2">
    <source>
        <dbReference type="EMBL" id="KAK1275810.1"/>
    </source>
</evidence>
<organism evidence="2 3">
    <name type="scientific">Acorus gramineus</name>
    <name type="common">Dwarf sweet flag</name>
    <dbReference type="NCBI Taxonomy" id="55184"/>
    <lineage>
        <taxon>Eukaryota</taxon>
        <taxon>Viridiplantae</taxon>
        <taxon>Streptophyta</taxon>
        <taxon>Embryophyta</taxon>
        <taxon>Tracheophyta</taxon>
        <taxon>Spermatophyta</taxon>
        <taxon>Magnoliopsida</taxon>
        <taxon>Liliopsida</taxon>
        <taxon>Acoraceae</taxon>
        <taxon>Acorus</taxon>
    </lineage>
</organism>
<dbReference type="EMBL" id="JAUJYN010000003">
    <property type="protein sequence ID" value="KAK1275810.1"/>
    <property type="molecule type" value="Genomic_DNA"/>
</dbReference>
<reference evidence="2" key="2">
    <citation type="submission" date="2023-06" db="EMBL/GenBank/DDBJ databases">
        <authorList>
            <person name="Ma L."/>
            <person name="Liu K.-W."/>
            <person name="Li Z."/>
            <person name="Hsiao Y.-Y."/>
            <person name="Qi Y."/>
            <person name="Fu T."/>
            <person name="Tang G."/>
            <person name="Zhang D."/>
            <person name="Sun W.-H."/>
            <person name="Liu D.-K."/>
            <person name="Li Y."/>
            <person name="Chen G.-Z."/>
            <person name="Liu X.-D."/>
            <person name="Liao X.-Y."/>
            <person name="Jiang Y.-T."/>
            <person name="Yu X."/>
            <person name="Hao Y."/>
            <person name="Huang J."/>
            <person name="Zhao X.-W."/>
            <person name="Ke S."/>
            <person name="Chen Y.-Y."/>
            <person name="Wu W.-L."/>
            <person name="Hsu J.-L."/>
            <person name="Lin Y.-F."/>
            <person name="Huang M.-D."/>
            <person name="Li C.-Y."/>
            <person name="Huang L."/>
            <person name="Wang Z.-W."/>
            <person name="Zhao X."/>
            <person name="Zhong W.-Y."/>
            <person name="Peng D.-H."/>
            <person name="Ahmad S."/>
            <person name="Lan S."/>
            <person name="Zhang J.-S."/>
            <person name="Tsai W.-C."/>
            <person name="Van De Peer Y."/>
            <person name="Liu Z.-J."/>
        </authorList>
    </citation>
    <scope>NUCLEOTIDE SEQUENCE</scope>
    <source>
        <strain evidence="2">SCP</strain>
        <tissue evidence="2">Leaves</tissue>
    </source>
</reference>
<dbReference type="Proteomes" id="UP001179952">
    <property type="component" value="Unassembled WGS sequence"/>
</dbReference>
<gene>
    <name evidence="2" type="ORF">QJS04_geneDACA012871</name>
</gene>
<evidence type="ECO:0000313" key="3">
    <source>
        <dbReference type="Proteomes" id="UP001179952"/>
    </source>
</evidence>
<feature type="compositionally biased region" description="Polar residues" evidence="1">
    <location>
        <begin position="1"/>
        <end position="10"/>
    </location>
</feature>
<comment type="caution">
    <text evidence="2">The sequence shown here is derived from an EMBL/GenBank/DDBJ whole genome shotgun (WGS) entry which is preliminary data.</text>
</comment>
<accession>A0AAV9BH42</accession>
<feature type="compositionally biased region" description="Basic and acidic residues" evidence="1">
    <location>
        <begin position="11"/>
        <end position="28"/>
    </location>
</feature>
<proteinExistence type="predicted"/>
<protein>
    <submittedName>
        <fullName evidence="2">Uncharacterized protein</fullName>
    </submittedName>
</protein>
<keyword evidence="3" id="KW-1185">Reference proteome</keyword>
<feature type="region of interest" description="Disordered" evidence="1">
    <location>
        <begin position="1"/>
        <end position="28"/>
    </location>
</feature>
<dbReference type="AlphaFoldDB" id="A0AAV9BH42"/>
<reference evidence="2" key="1">
    <citation type="journal article" date="2023" name="Nat. Commun.">
        <title>Diploid and tetraploid genomes of Acorus and the evolution of monocots.</title>
        <authorList>
            <person name="Ma L."/>
            <person name="Liu K.W."/>
            <person name="Li Z."/>
            <person name="Hsiao Y.Y."/>
            <person name="Qi Y."/>
            <person name="Fu T."/>
            <person name="Tang G.D."/>
            <person name="Zhang D."/>
            <person name="Sun W.H."/>
            <person name="Liu D.K."/>
            <person name="Li Y."/>
            <person name="Chen G.Z."/>
            <person name="Liu X.D."/>
            <person name="Liao X.Y."/>
            <person name="Jiang Y.T."/>
            <person name="Yu X."/>
            <person name="Hao Y."/>
            <person name="Huang J."/>
            <person name="Zhao X.W."/>
            <person name="Ke S."/>
            <person name="Chen Y.Y."/>
            <person name="Wu W.L."/>
            <person name="Hsu J.L."/>
            <person name="Lin Y.F."/>
            <person name="Huang M.D."/>
            <person name="Li C.Y."/>
            <person name="Huang L."/>
            <person name="Wang Z.W."/>
            <person name="Zhao X."/>
            <person name="Zhong W.Y."/>
            <person name="Peng D.H."/>
            <person name="Ahmad S."/>
            <person name="Lan S."/>
            <person name="Zhang J.S."/>
            <person name="Tsai W.C."/>
            <person name="Van de Peer Y."/>
            <person name="Liu Z.J."/>
        </authorList>
    </citation>
    <scope>NUCLEOTIDE SEQUENCE</scope>
    <source>
        <strain evidence="2">SCP</strain>
    </source>
</reference>